<evidence type="ECO:0000256" key="1">
    <source>
        <dbReference type="ARBA" id="ARBA00006464"/>
    </source>
</evidence>
<proteinExistence type="inferred from homology"/>
<organism evidence="4">
    <name type="scientific">Telmatobacter sp. DSM 110680</name>
    <dbReference type="NCBI Taxonomy" id="3036704"/>
    <lineage>
        <taxon>Bacteria</taxon>
        <taxon>Pseudomonadati</taxon>
        <taxon>Acidobacteriota</taxon>
        <taxon>Terriglobia</taxon>
        <taxon>Terriglobales</taxon>
        <taxon>Acidobacteriaceae</taxon>
        <taxon>Telmatobacter</taxon>
    </lineage>
</organism>
<keyword evidence="2" id="KW-1133">Transmembrane helix</keyword>
<feature type="domain" description="Bacterial sugar transferase" evidence="3">
    <location>
        <begin position="4"/>
        <end position="196"/>
    </location>
</feature>
<evidence type="ECO:0000313" key="4">
    <source>
        <dbReference type="EMBL" id="XBH17165.1"/>
    </source>
</evidence>
<protein>
    <submittedName>
        <fullName evidence="4">Sugar transferase</fullName>
        <ecNumber evidence="4">2.7.8.-</ecNumber>
    </submittedName>
</protein>
<dbReference type="EC" id="2.7.8.-" evidence="4"/>
<evidence type="ECO:0000259" key="3">
    <source>
        <dbReference type="Pfam" id="PF02397"/>
    </source>
</evidence>
<dbReference type="EMBL" id="CP121196">
    <property type="protein sequence ID" value="XBH17165.1"/>
    <property type="molecule type" value="Genomic_DNA"/>
</dbReference>
<evidence type="ECO:0000256" key="2">
    <source>
        <dbReference type="SAM" id="Phobius"/>
    </source>
</evidence>
<comment type="similarity">
    <text evidence="1">Belongs to the bacterial sugar transferase family.</text>
</comment>
<sequence length="226" mass="25877">MIAKRMLDVLVSLITLIAGIPLFLFVAIWIKIDSPGPIFFSQTRVGRYGKLFRIHKFRSMAVGAESVGPLITADRDERVTRCGHFLRRTKLDELPQMFDVLVGNMSLVGARPEVPKYVVLYPDDIREEILSLRPGITGYAALAYRRESELLSQSVDPEKMYTDEVLPAKLKYYCEYVRQRTLWIDISIIFRTLMAVCGSDDDVRSAQYENESLTDTKRETMGTQLR</sequence>
<accession>A0AAU7DJA9</accession>
<keyword evidence="2" id="KW-0472">Membrane</keyword>
<dbReference type="PANTHER" id="PTHR30576:SF0">
    <property type="entry name" value="UNDECAPRENYL-PHOSPHATE N-ACETYLGALACTOSAMINYL 1-PHOSPHATE TRANSFERASE-RELATED"/>
    <property type="match status" value="1"/>
</dbReference>
<keyword evidence="2" id="KW-0812">Transmembrane</keyword>
<dbReference type="RefSeq" id="WP_348262396.1">
    <property type="nucleotide sequence ID" value="NZ_CP121196.1"/>
</dbReference>
<feature type="transmembrane region" description="Helical" evidence="2">
    <location>
        <begin position="7"/>
        <end position="30"/>
    </location>
</feature>
<dbReference type="GO" id="GO:0016780">
    <property type="term" value="F:phosphotransferase activity, for other substituted phosphate groups"/>
    <property type="evidence" value="ECO:0007669"/>
    <property type="project" value="TreeGrafter"/>
</dbReference>
<gene>
    <name evidence="4" type="ORF">P8935_21685</name>
</gene>
<dbReference type="Pfam" id="PF02397">
    <property type="entry name" value="Bac_transf"/>
    <property type="match status" value="1"/>
</dbReference>
<name>A0AAU7DJA9_9BACT</name>
<dbReference type="PANTHER" id="PTHR30576">
    <property type="entry name" value="COLANIC BIOSYNTHESIS UDP-GLUCOSE LIPID CARRIER TRANSFERASE"/>
    <property type="match status" value="1"/>
</dbReference>
<dbReference type="AlphaFoldDB" id="A0AAU7DJA9"/>
<keyword evidence="4" id="KW-0808">Transferase</keyword>
<dbReference type="InterPro" id="IPR003362">
    <property type="entry name" value="Bact_transf"/>
</dbReference>
<reference evidence="4" key="1">
    <citation type="submission" date="2023-03" db="EMBL/GenBank/DDBJ databases">
        <title>Edaphobacter sp.</title>
        <authorList>
            <person name="Huber K.J."/>
            <person name="Papendorf J."/>
            <person name="Pilke C."/>
            <person name="Bunk B."/>
            <person name="Sproeer C."/>
            <person name="Pester M."/>
        </authorList>
    </citation>
    <scope>NUCLEOTIDE SEQUENCE</scope>
    <source>
        <strain evidence="4">DSM 110680</strain>
    </source>
</reference>